<dbReference type="SMR" id="U5GFT9"/>
<dbReference type="eggNOG" id="KOG4658">
    <property type="taxonomic scope" value="Eukaryota"/>
</dbReference>
<keyword evidence="3" id="KW-0547">Nucleotide-binding</keyword>
<evidence type="ECO:0000259" key="8">
    <source>
        <dbReference type="Pfam" id="PF23559"/>
    </source>
</evidence>
<dbReference type="GO" id="GO:0005524">
    <property type="term" value="F:ATP binding"/>
    <property type="evidence" value="ECO:0007669"/>
    <property type="project" value="UniProtKB-KW"/>
</dbReference>
<evidence type="ECO:0000259" key="6">
    <source>
        <dbReference type="Pfam" id="PF00931"/>
    </source>
</evidence>
<keyword evidence="5" id="KW-0067">ATP-binding</keyword>
<dbReference type="FunFam" id="3.40.50.300:FF:001091">
    <property type="entry name" value="Probable disease resistance protein At1g61300"/>
    <property type="match status" value="1"/>
</dbReference>
<feature type="domain" description="Disease resistance protein winged helix" evidence="8">
    <location>
        <begin position="424"/>
        <end position="494"/>
    </location>
</feature>
<dbReference type="Gene3D" id="3.80.10.10">
    <property type="entry name" value="Ribonuclease Inhibitor"/>
    <property type="match status" value="4"/>
</dbReference>
<keyword evidence="1" id="KW-0433">Leucine-rich repeat</keyword>
<evidence type="ECO:0000259" key="9">
    <source>
        <dbReference type="Pfam" id="PF23598"/>
    </source>
</evidence>
<dbReference type="GO" id="GO:0098542">
    <property type="term" value="P:defense response to other organism"/>
    <property type="evidence" value="ECO:0000318"/>
    <property type="project" value="GO_Central"/>
</dbReference>
<protein>
    <submittedName>
        <fullName evidence="11">Uncharacterized protein</fullName>
    </submittedName>
</protein>
<dbReference type="EMBL" id="CM009306">
    <property type="protein sequence ID" value="PNS96526.1"/>
    <property type="molecule type" value="Genomic_DNA"/>
</dbReference>
<dbReference type="InterPro" id="IPR038005">
    <property type="entry name" value="RX-like_CC"/>
</dbReference>
<gene>
    <name evidence="11" type="ORF">POPTR_017G121700</name>
</gene>
<keyword evidence="12" id="KW-1185">Reference proteome</keyword>
<evidence type="ECO:0000256" key="5">
    <source>
        <dbReference type="ARBA" id="ARBA00022840"/>
    </source>
</evidence>
<dbReference type="Proteomes" id="UP000006729">
    <property type="component" value="Chromosome 17"/>
</dbReference>
<dbReference type="Pfam" id="PF23598">
    <property type="entry name" value="LRR_14"/>
    <property type="match status" value="1"/>
</dbReference>
<dbReference type="AlphaFoldDB" id="U5GFT9"/>
<proteinExistence type="predicted"/>
<dbReference type="InterPro" id="IPR027417">
    <property type="entry name" value="P-loop_NTPase"/>
</dbReference>
<evidence type="ECO:0000256" key="4">
    <source>
        <dbReference type="ARBA" id="ARBA00022821"/>
    </source>
</evidence>
<feature type="domain" description="R13L1/DRL21-like LRR repeat region" evidence="10">
    <location>
        <begin position="676"/>
        <end position="803"/>
    </location>
</feature>
<dbReference type="InterPro" id="IPR002182">
    <property type="entry name" value="NB-ARC"/>
</dbReference>
<dbReference type="Pfam" id="PF00931">
    <property type="entry name" value="NB-ARC"/>
    <property type="match status" value="1"/>
</dbReference>
<keyword evidence="2" id="KW-0677">Repeat</keyword>
<dbReference type="InterPro" id="IPR042197">
    <property type="entry name" value="Apaf_helical"/>
</dbReference>
<feature type="domain" description="Disease resistance N-terminal" evidence="7">
    <location>
        <begin position="10"/>
        <end position="97"/>
    </location>
</feature>
<dbReference type="InterPro" id="IPR058922">
    <property type="entry name" value="WHD_DRP"/>
</dbReference>
<dbReference type="InterPro" id="IPR032675">
    <property type="entry name" value="LRR_dom_sf"/>
</dbReference>
<evidence type="ECO:0000313" key="11">
    <source>
        <dbReference type="EMBL" id="PNS96526.1"/>
    </source>
</evidence>
<feature type="domain" description="Disease resistance R13L4/SHOC-2-like LRR" evidence="9">
    <location>
        <begin position="987"/>
        <end position="1092"/>
    </location>
</feature>
<dbReference type="PANTHER" id="PTHR36766:SF47">
    <property type="entry name" value="NB-ARC DOMAIN-CONTAINING PROTEIN"/>
    <property type="match status" value="1"/>
</dbReference>
<accession>U5GFT9</accession>
<dbReference type="FunFam" id="1.10.10.10:FF:000322">
    <property type="entry name" value="Probable disease resistance protein At1g63360"/>
    <property type="match status" value="1"/>
</dbReference>
<dbReference type="Pfam" id="PF23559">
    <property type="entry name" value="WHD_DRP"/>
    <property type="match status" value="1"/>
</dbReference>
<evidence type="ECO:0000259" key="7">
    <source>
        <dbReference type="Pfam" id="PF18052"/>
    </source>
</evidence>
<dbReference type="PRINTS" id="PR00364">
    <property type="entry name" value="DISEASERSIST"/>
</dbReference>
<dbReference type="Gramene" id="Potri.017G121700.1.v4.1">
    <property type="protein sequence ID" value="Potri.017G121700.1.v4.1"/>
    <property type="gene ID" value="Potri.017G121700.v4.1"/>
</dbReference>
<keyword evidence="4" id="KW-0611">Plant defense</keyword>
<dbReference type="InterPro" id="IPR056789">
    <property type="entry name" value="LRR_R13L1-DRL21"/>
</dbReference>
<dbReference type="HOGENOM" id="CLU_000837_8_8_1"/>
<name>U5GFT9_POPTR</name>
<dbReference type="CDD" id="cd14798">
    <property type="entry name" value="RX-CC_like"/>
    <property type="match status" value="1"/>
</dbReference>
<dbReference type="SUPFAM" id="SSF52058">
    <property type="entry name" value="L domain-like"/>
    <property type="match status" value="2"/>
</dbReference>
<evidence type="ECO:0000256" key="2">
    <source>
        <dbReference type="ARBA" id="ARBA00022737"/>
    </source>
</evidence>
<dbReference type="Gene3D" id="1.10.10.10">
    <property type="entry name" value="Winged helix-like DNA-binding domain superfamily/Winged helix DNA-binding domain"/>
    <property type="match status" value="1"/>
</dbReference>
<dbReference type="OMA" id="YSINTHM"/>
<dbReference type="Pfam" id="PF18052">
    <property type="entry name" value="Rx_N"/>
    <property type="match status" value="1"/>
</dbReference>
<dbReference type="InParanoid" id="U5GFT9"/>
<dbReference type="SUPFAM" id="SSF52540">
    <property type="entry name" value="P-loop containing nucleoside triphosphate hydrolases"/>
    <property type="match status" value="1"/>
</dbReference>
<dbReference type="Gene3D" id="3.40.50.300">
    <property type="entry name" value="P-loop containing nucleotide triphosphate hydrolases"/>
    <property type="match status" value="1"/>
</dbReference>
<dbReference type="Pfam" id="PF25019">
    <property type="entry name" value="LRR_R13L1-DRL21"/>
    <property type="match status" value="1"/>
</dbReference>
<dbReference type="GO" id="GO:0043531">
    <property type="term" value="F:ADP binding"/>
    <property type="evidence" value="ECO:0007669"/>
    <property type="project" value="InterPro"/>
</dbReference>
<evidence type="ECO:0000256" key="1">
    <source>
        <dbReference type="ARBA" id="ARBA00022614"/>
    </source>
</evidence>
<dbReference type="InterPro" id="IPR036388">
    <property type="entry name" value="WH-like_DNA-bd_sf"/>
</dbReference>
<sequence>MAEATISALVSTVLGNLNTLVLEELGLVFGIQTEFEKLKRTFMTVQAVLKDAEEKQWKDEAIRIWLTDLKDAAYDADDVLDEFAIEAQRRRQRGGLKNRVRSLFSLHQNPLVFRLKMAHKVKNVREKLDSIANEKNKFRLTEGVGENEADSFDWRITCSLVNESEIYGRDKEKEELISLLLANSDDLSVCAVCGMGGLGKTALAQFVYNDASVKGHFDLSIWVCVSVDFDIRRLSRAIIESIEGNPCTIQEMDTLQRRLQEKLIGRRFLLVLDDVWDHYHEKWNALKDALRVGARGCAILITTRLKQVADKMATIPVHLMGRLSEDDSWLLFERLAFGMRRREDYVHLESIGKAIVNKCSGVPLALKALGSLMRFKRNEREWLSVKESEIWNLPDEGGTILPALKLSYNNLPPHLKQCFGFCCMFPKDYVMKKDELVKLWMANGFIDPAGQMDLHETGYEIFDDLVGRSFFQEFKEDGFGNITCKMHDLIHDLAKSVMIEECYLIEKNRRPRIPKTVRHMTFLGRSLCYYDKDLVKVQSLRSLISIQVDYYRRGALLFKVSSQKKLRTLSLSNFWFVKFPEPIGNLQHLRYLDVSCSLIQKLPESISSLQNLQTLNLSYCPLLYMLPKRMKDMKSLMYLDLTRCDALQCMPSGMGQLACLRKLGMFIVGKEAGHHIGELQRLNYIGGDLSIKDLGNVQGFTDAQNANLMRKTNLQSLSLSWREDKNSIISEANSEDVLCALEPHSHMKKLEISGYRGSKFPDWMMELRLPNLVEISLESCMNCEHLPPFGKLRFLKHLQLKRMDTVKCIGSEMYGEGENPFPSLERLTLGPMMNLEEWETNTMGGREIFTCLDELQIRKCPKLVELPIIPSVKHLTIEDCTVTLLRSVVNFTSITYLRIEGFDELAVLPDGLLQNHTCLQKLSITKMRSLRSLSNQLNNLSSLKHLVIMNCDKLESFPEGVQNLNSLELLSIHGMPKITALSVLPSSLATLRILNCEELTSLSEGLQYLTALKDLELSRCVKLDSLPQRIRHLTSLQSLTISCCTEVSCLPNQIRHLTSLSRLHIHGCSNLMSLPEGIRYLEMLRELEIARCPNVERRCKKEKGKDWPKIAHIPTIIINNQVVQSSET</sequence>
<evidence type="ECO:0000256" key="3">
    <source>
        <dbReference type="ARBA" id="ARBA00022741"/>
    </source>
</evidence>
<reference evidence="11 12" key="1">
    <citation type="journal article" date="2006" name="Science">
        <title>The genome of black cottonwood, Populus trichocarpa (Torr. &amp; Gray).</title>
        <authorList>
            <person name="Tuskan G.A."/>
            <person name="Difazio S."/>
            <person name="Jansson S."/>
            <person name="Bohlmann J."/>
            <person name="Grigoriev I."/>
            <person name="Hellsten U."/>
            <person name="Putnam N."/>
            <person name="Ralph S."/>
            <person name="Rombauts S."/>
            <person name="Salamov A."/>
            <person name="Schein J."/>
            <person name="Sterck L."/>
            <person name="Aerts A."/>
            <person name="Bhalerao R.R."/>
            <person name="Bhalerao R.P."/>
            <person name="Blaudez D."/>
            <person name="Boerjan W."/>
            <person name="Brun A."/>
            <person name="Brunner A."/>
            <person name="Busov V."/>
            <person name="Campbell M."/>
            <person name="Carlson J."/>
            <person name="Chalot M."/>
            <person name="Chapman J."/>
            <person name="Chen G.L."/>
            <person name="Cooper D."/>
            <person name="Coutinho P.M."/>
            <person name="Couturier J."/>
            <person name="Covert S."/>
            <person name="Cronk Q."/>
            <person name="Cunningham R."/>
            <person name="Davis J."/>
            <person name="Degroeve S."/>
            <person name="Dejardin A."/>
            <person name="Depamphilis C."/>
            <person name="Detter J."/>
            <person name="Dirks B."/>
            <person name="Dubchak I."/>
            <person name="Duplessis S."/>
            <person name="Ehlting J."/>
            <person name="Ellis B."/>
            <person name="Gendler K."/>
            <person name="Goodstein D."/>
            <person name="Gribskov M."/>
            <person name="Grimwood J."/>
            <person name="Groover A."/>
            <person name="Gunter L."/>
            <person name="Hamberger B."/>
            <person name="Heinze B."/>
            <person name="Helariutta Y."/>
            <person name="Henrissat B."/>
            <person name="Holligan D."/>
            <person name="Holt R."/>
            <person name="Huang W."/>
            <person name="Islam-Faridi N."/>
            <person name="Jones S."/>
            <person name="Jones-Rhoades M."/>
            <person name="Jorgensen R."/>
            <person name="Joshi C."/>
            <person name="Kangasjarvi J."/>
            <person name="Karlsson J."/>
            <person name="Kelleher C."/>
            <person name="Kirkpatrick R."/>
            <person name="Kirst M."/>
            <person name="Kohler A."/>
            <person name="Kalluri U."/>
            <person name="Larimer F."/>
            <person name="Leebens-Mack J."/>
            <person name="Leple J.C."/>
            <person name="Locascio P."/>
            <person name="Lou Y."/>
            <person name="Lucas S."/>
            <person name="Martin F."/>
            <person name="Montanini B."/>
            <person name="Napoli C."/>
            <person name="Nelson D.R."/>
            <person name="Nelson C."/>
            <person name="Nieminen K."/>
            <person name="Nilsson O."/>
            <person name="Pereda V."/>
            <person name="Peter G."/>
            <person name="Philippe R."/>
            <person name="Pilate G."/>
            <person name="Poliakov A."/>
            <person name="Razumovskaya J."/>
            <person name="Richardson P."/>
            <person name="Rinaldi C."/>
            <person name="Ritland K."/>
            <person name="Rouze P."/>
            <person name="Ryaboy D."/>
            <person name="Schmutz J."/>
            <person name="Schrader J."/>
            <person name="Segerman B."/>
            <person name="Shin H."/>
            <person name="Siddiqui A."/>
            <person name="Sterky F."/>
            <person name="Terry A."/>
            <person name="Tsai C.J."/>
            <person name="Uberbacher E."/>
            <person name="Unneberg P."/>
            <person name="Vahala J."/>
            <person name="Wall K."/>
            <person name="Wessler S."/>
            <person name="Yang G."/>
            <person name="Yin T."/>
            <person name="Douglas C."/>
            <person name="Marra M."/>
            <person name="Sandberg G."/>
            <person name="Van de Peer Y."/>
            <person name="Rokhsar D."/>
        </authorList>
    </citation>
    <scope>NUCLEOTIDE SEQUENCE [LARGE SCALE GENOMIC DNA]</scope>
    <source>
        <strain evidence="12">cv. Nisqually</strain>
    </source>
</reference>
<feature type="domain" description="NB-ARC" evidence="6">
    <location>
        <begin position="170"/>
        <end position="339"/>
    </location>
</feature>
<dbReference type="InterPro" id="IPR055414">
    <property type="entry name" value="LRR_R13L4/SHOC2-like"/>
</dbReference>
<evidence type="ECO:0000259" key="10">
    <source>
        <dbReference type="Pfam" id="PF25019"/>
    </source>
</evidence>
<dbReference type="Gene3D" id="1.20.5.4130">
    <property type="match status" value="1"/>
</dbReference>
<dbReference type="InterPro" id="IPR041118">
    <property type="entry name" value="Rx_N"/>
</dbReference>
<evidence type="ECO:0000313" key="12">
    <source>
        <dbReference type="Proteomes" id="UP000006729"/>
    </source>
</evidence>
<dbReference type="PANTHER" id="PTHR36766">
    <property type="entry name" value="PLANT BROAD-SPECTRUM MILDEW RESISTANCE PROTEIN RPW8"/>
    <property type="match status" value="1"/>
</dbReference>
<organism evidence="11 12">
    <name type="scientific">Populus trichocarpa</name>
    <name type="common">Western balsam poplar</name>
    <name type="synonym">Populus balsamifera subsp. trichocarpa</name>
    <dbReference type="NCBI Taxonomy" id="3694"/>
    <lineage>
        <taxon>Eukaryota</taxon>
        <taxon>Viridiplantae</taxon>
        <taxon>Streptophyta</taxon>
        <taxon>Embryophyta</taxon>
        <taxon>Tracheophyta</taxon>
        <taxon>Spermatophyta</taxon>
        <taxon>Magnoliopsida</taxon>
        <taxon>eudicotyledons</taxon>
        <taxon>Gunneridae</taxon>
        <taxon>Pentapetalae</taxon>
        <taxon>rosids</taxon>
        <taxon>fabids</taxon>
        <taxon>Malpighiales</taxon>
        <taxon>Salicaceae</taxon>
        <taxon>Saliceae</taxon>
        <taxon>Populus</taxon>
    </lineage>
</organism>
<dbReference type="Gene3D" id="1.10.8.430">
    <property type="entry name" value="Helical domain of apoptotic protease-activating factors"/>
    <property type="match status" value="1"/>
</dbReference>